<name>A0A2U1PY19_ARTAN</name>
<keyword evidence="2" id="KW-1185">Reference proteome</keyword>
<organism evidence="1 2">
    <name type="scientific">Artemisia annua</name>
    <name type="common">Sweet wormwood</name>
    <dbReference type="NCBI Taxonomy" id="35608"/>
    <lineage>
        <taxon>Eukaryota</taxon>
        <taxon>Viridiplantae</taxon>
        <taxon>Streptophyta</taxon>
        <taxon>Embryophyta</taxon>
        <taxon>Tracheophyta</taxon>
        <taxon>Spermatophyta</taxon>
        <taxon>Magnoliopsida</taxon>
        <taxon>eudicotyledons</taxon>
        <taxon>Gunneridae</taxon>
        <taxon>Pentapetalae</taxon>
        <taxon>asterids</taxon>
        <taxon>campanulids</taxon>
        <taxon>Asterales</taxon>
        <taxon>Asteraceae</taxon>
        <taxon>Asteroideae</taxon>
        <taxon>Anthemideae</taxon>
        <taxon>Artemisiinae</taxon>
        <taxon>Artemisia</taxon>
    </lineage>
</organism>
<comment type="caution">
    <text evidence="1">The sequence shown here is derived from an EMBL/GenBank/DDBJ whole genome shotgun (WGS) entry which is preliminary data.</text>
</comment>
<gene>
    <name evidence="1" type="ORF">CTI12_AA099000</name>
</gene>
<evidence type="ECO:0000313" key="1">
    <source>
        <dbReference type="EMBL" id="PWA90626.1"/>
    </source>
</evidence>
<proteinExistence type="predicted"/>
<sequence>MEEVVMVTPSHEREYSLHTTRSWEFAGLNEELKPTKIDRQDLLYRSQYGKDVIVGVMDSGISLIFLNL</sequence>
<evidence type="ECO:0000313" key="2">
    <source>
        <dbReference type="Proteomes" id="UP000245207"/>
    </source>
</evidence>
<dbReference type="EMBL" id="PKPP01000613">
    <property type="protein sequence ID" value="PWA90626.1"/>
    <property type="molecule type" value="Genomic_DNA"/>
</dbReference>
<accession>A0A2U1PY19</accession>
<reference evidence="1 2" key="1">
    <citation type="journal article" date="2018" name="Mol. Plant">
        <title>The genome of Artemisia annua provides insight into the evolution of Asteraceae family and artemisinin biosynthesis.</title>
        <authorList>
            <person name="Shen Q."/>
            <person name="Zhang L."/>
            <person name="Liao Z."/>
            <person name="Wang S."/>
            <person name="Yan T."/>
            <person name="Shi P."/>
            <person name="Liu M."/>
            <person name="Fu X."/>
            <person name="Pan Q."/>
            <person name="Wang Y."/>
            <person name="Lv Z."/>
            <person name="Lu X."/>
            <person name="Zhang F."/>
            <person name="Jiang W."/>
            <person name="Ma Y."/>
            <person name="Chen M."/>
            <person name="Hao X."/>
            <person name="Li L."/>
            <person name="Tang Y."/>
            <person name="Lv G."/>
            <person name="Zhou Y."/>
            <person name="Sun X."/>
            <person name="Brodelius P.E."/>
            <person name="Rose J.K.C."/>
            <person name="Tang K."/>
        </authorList>
    </citation>
    <scope>NUCLEOTIDE SEQUENCE [LARGE SCALE GENOMIC DNA]</scope>
    <source>
        <strain evidence="2">cv. Huhao1</strain>
        <tissue evidence="1">Leaf</tissue>
    </source>
</reference>
<dbReference type="STRING" id="35608.A0A2U1PY19"/>
<dbReference type="AlphaFoldDB" id="A0A2U1PY19"/>
<protein>
    <submittedName>
        <fullName evidence="1">Subtilase family protein</fullName>
    </submittedName>
</protein>
<dbReference type="Proteomes" id="UP000245207">
    <property type="component" value="Unassembled WGS sequence"/>
</dbReference>
<dbReference type="OrthoDB" id="2014869at2759"/>